<feature type="domain" description="RNA polymerase sigma-70 region 4" evidence="6">
    <location>
        <begin position="113"/>
        <end position="159"/>
    </location>
</feature>
<dbReference type="Gene3D" id="1.10.1740.10">
    <property type="match status" value="1"/>
</dbReference>
<comment type="caution">
    <text evidence="7">The sequence shown here is derived from an EMBL/GenBank/DDBJ whole genome shotgun (WGS) entry which is preliminary data.</text>
</comment>
<organism evidence="7 8">
    <name type="scientific">Acanthopleuribacter pedis</name>
    <dbReference type="NCBI Taxonomy" id="442870"/>
    <lineage>
        <taxon>Bacteria</taxon>
        <taxon>Pseudomonadati</taxon>
        <taxon>Acidobacteriota</taxon>
        <taxon>Holophagae</taxon>
        <taxon>Acanthopleuribacterales</taxon>
        <taxon>Acanthopleuribacteraceae</taxon>
        <taxon>Acanthopleuribacter</taxon>
    </lineage>
</organism>
<dbReference type="EMBL" id="JAFREP010000018">
    <property type="protein sequence ID" value="MBO1320550.1"/>
    <property type="molecule type" value="Genomic_DNA"/>
</dbReference>
<dbReference type="InterPro" id="IPR052704">
    <property type="entry name" value="ECF_Sigma-70_Domain"/>
</dbReference>
<dbReference type="Pfam" id="PF04545">
    <property type="entry name" value="Sigma70_r4"/>
    <property type="match status" value="1"/>
</dbReference>
<protein>
    <submittedName>
        <fullName evidence="7">RNA polymerase sigma factor SigJ</fullName>
    </submittedName>
</protein>
<dbReference type="SUPFAM" id="SSF88946">
    <property type="entry name" value="Sigma2 domain of RNA polymerase sigma factors"/>
    <property type="match status" value="1"/>
</dbReference>
<dbReference type="NCBIfam" id="TIGR02937">
    <property type="entry name" value="sigma70-ECF"/>
    <property type="match status" value="1"/>
</dbReference>
<gene>
    <name evidence="7" type="primary">sigJ</name>
    <name evidence="7" type="ORF">J3U88_18885</name>
</gene>
<dbReference type="PANTHER" id="PTHR30173">
    <property type="entry name" value="SIGMA 19 FACTOR"/>
    <property type="match status" value="1"/>
</dbReference>
<keyword evidence="3" id="KW-0238">DNA-binding</keyword>
<dbReference type="RefSeq" id="WP_207860505.1">
    <property type="nucleotide sequence ID" value="NZ_JAFREP010000018.1"/>
</dbReference>
<evidence type="ECO:0000256" key="3">
    <source>
        <dbReference type="ARBA" id="ARBA00023125"/>
    </source>
</evidence>
<dbReference type="NCBIfam" id="NF007214">
    <property type="entry name" value="PRK09636.1"/>
    <property type="match status" value="1"/>
</dbReference>
<dbReference type="AlphaFoldDB" id="A0A8J7Q9Z8"/>
<dbReference type="GO" id="GO:0003677">
    <property type="term" value="F:DNA binding"/>
    <property type="evidence" value="ECO:0007669"/>
    <property type="project" value="UniProtKB-KW"/>
</dbReference>
<dbReference type="GO" id="GO:0016987">
    <property type="term" value="F:sigma factor activity"/>
    <property type="evidence" value="ECO:0007669"/>
    <property type="project" value="UniProtKB-KW"/>
</dbReference>
<dbReference type="GO" id="GO:0006352">
    <property type="term" value="P:DNA-templated transcription initiation"/>
    <property type="evidence" value="ECO:0007669"/>
    <property type="project" value="InterPro"/>
</dbReference>
<sequence length="294" mass="32961">MNQTKPATETFETYRPRLLRSAYRMTGSHADAEDLVQETWLRWHGREAAQPEHAGAWLSRVLVNLCLDYLKSAAKKREQYPGPWLPEPVVAASEGTEAERNHALDYGMLVLWDQLNPMERAVLILRESFDYAFRDIAEQLDIKEAHARQIARRARQRLQTDSQGKPAGPGRHRAILNQFLNACQSGDLQALLALFHQDITLTADGGGKVVSALRPIYGADRVSRFLIGIFGKIQGPIAVKPLWANGQAALLIEADDHSPTLVMLACDDQGVRRCFLLRNPDKLARLARIAHKDS</sequence>
<dbReference type="InterPro" id="IPR013325">
    <property type="entry name" value="RNA_pol_sigma_r2"/>
</dbReference>
<feature type="domain" description="RNA polymerase sigma-70 region 2" evidence="5">
    <location>
        <begin position="11"/>
        <end position="74"/>
    </location>
</feature>
<dbReference type="Gene3D" id="1.10.10.10">
    <property type="entry name" value="Winged helix-like DNA-binding domain superfamily/Winged helix DNA-binding domain"/>
    <property type="match status" value="1"/>
</dbReference>
<keyword evidence="1" id="KW-0805">Transcription regulation</keyword>
<dbReference type="InterPro" id="IPR007627">
    <property type="entry name" value="RNA_pol_sigma70_r2"/>
</dbReference>
<dbReference type="InterPro" id="IPR036388">
    <property type="entry name" value="WH-like_DNA-bd_sf"/>
</dbReference>
<evidence type="ECO:0000259" key="6">
    <source>
        <dbReference type="Pfam" id="PF04545"/>
    </source>
</evidence>
<proteinExistence type="predicted"/>
<dbReference type="Proteomes" id="UP000664417">
    <property type="component" value="Unassembled WGS sequence"/>
</dbReference>
<dbReference type="Pfam" id="PF04542">
    <property type="entry name" value="Sigma70_r2"/>
    <property type="match status" value="1"/>
</dbReference>
<evidence type="ECO:0000259" key="5">
    <source>
        <dbReference type="Pfam" id="PF04542"/>
    </source>
</evidence>
<evidence type="ECO:0000256" key="1">
    <source>
        <dbReference type="ARBA" id="ARBA00023015"/>
    </source>
</evidence>
<name>A0A8J7Q9Z8_9BACT</name>
<evidence type="ECO:0000313" key="8">
    <source>
        <dbReference type="Proteomes" id="UP000664417"/>
    </source>
</evidence>
<reference evidence="7" key="1">
    <citation type="submission" date="2021-03" db="EMBL/GenBank/DDBJ databases">
        <authorList>
            <person name="Wang G."/>
        </authorList>
    </citation>
    <scope>NUCLEOTIDE SEQUENCE</scope>
    <source>
        <strain evidence="7">KCTC 12899</strain>
    </source>
</reference>
<accession>A0A8J7Q9Z8</accession>
<evidence type="ECO:0000256" key="2">
    <source>
        <dbReference type="ARBA" id="ARBA00023082"/>
    </source>
</evidence>
<dbReference type="SUPFAM" id="SSF88659">
    <property type="entry name" value="Sigma3 and sigma4 domains of RNA polymerase sigma factors"/>
    <property type="match status" value="1"/>
</dbReference>
<keyword evidence="8" id="KW-1185">Reference proteome</keyword>
<evidence type="ECO:0000256" key="4">
    <source>
        <dbReference type="ARBA" id="ARBA00023163"/>
    </source>
</evidence>
<dbReference type="InterPro" id="IPR007630">
    <property type="entry name" value="RNA_pol_sigma70_r4"/>
</dbReference>
<dbReference type="InterPro" id="IPR032710">
    <property type="entry name" value="NTF2-like_dom_sf"/>
</dbReference>
<evidence type="ECO:0000313" key="7">
    <source>
        <dbReference type="EMBL" id="MBO1320550.1"/>
    </source>
</evidence>
<dbReference type="PANTHER" id="PTHR30173:SF36">
    <property type="entry name" value="ECF RNA POLYMERASE SIGMA FACTOR SIGJ"/>
    <property type="match status" value="1"/>
</dbReference>
<dbReference type="InterPro" id="IPR014284">
    <property type="entry name" value="RNA_pol_sigma-70_dom"/>
</dbReference>
<dbReference type="InterPro" id="IPR013324">
    <property type="entry name" value="RNA_pol_sigma_r3/r4-like"/>
</dbReference>
<keyword evidence="4" id="KW-0804">Transcription</keyword>
<dbReference type="SUPFAM" id="SSF54427">
    <property type="entry name" value="NTF2-like"/>
    <property type="match status" value="1"/>
</dbReference>
<dbReference type="Gene3D" id="3.10.450.50">
    <property type="match status" value="1"/>
</dbReference>
<keyword evidence="2" id="KW-0731">Sigma factor</keyword>